<keyword evidence="5" id="KW-0812">Transmembrane</keyword>
<keyword evidence="2" id="KW-0119">Carbohydrate metabolism</keyword>
<dbReference type="AlphaFoldDB" id="H3H5W6"/>
<reference evidence="6" key="2">
    <citation type="submission" date="2015-06" db="UniProtKB">
        <authorList>
            <consortium name="EnsemblProtists"/>
        </authorList>
    </citation>
    <scope>IDENTIFICATION</scope>
    <source>
        <strain evidence="6">Pr102</strain>
    </source>
</reference>
<evidence type="ECO:0000256" key="3">
    <source>
        <dbReference type="ARBA" id="ARBA00023326"/>
    </source>
</evidence>
<keyword evidence="3" id="KW-0624">Polysaccharide degradation</keyword>
<keyword evidence="5" id="KW-1133">Transmembrane helix</keyword>
<protein>
    <recommendedName>
        <fullName evidence="8">Glycoside hydrolase family 5 domain-containing protein</fullName>
    </recommendedName>
</protein>
<dbReference type="InParanoid" id="H3H5W6"/>
<feature type="compositionally biased region" description="Low complexity" evidence="4">
    <location>
        <begin position="186"/>
        <end position="197"/>
    </location>
</feature>
<dbReference type="Proteomes" id="UP000005238">
    <property type="component" value="Unassembled WGS sequence"/>
</dbReference>
<sequence>MDKMFGYLLGVDTNTAMVMGEFAGLYGKDAHPLLTTKRTTDFTIEVMLQSGYAGGYMWSLNPESAYQYNPADTYGTFTEGLLEDDWITPNKVFVDGIAALDEIKNLKMFPCFEVEMTSAAGSSILAGILQFVEAAAVSLAVLTASKPLSMEVRIVRPMPPKSSDIPSETGDDADRPSSYRNTEYTSGRASAYAAGDGSDSGRETMMSSRQTEMKLMAMDLSDGAVPERVQDYKGRIRTWRGLMLLCVILGGAAAIITTCALSASDAAAVRQARYENKTEER</sequence>
<accession>H3H5W6</accession>
<evidence type="ECO:0000256" key="5">
    <source>
        <dbReference type="SAM" id="Phobius"/>
    </source>
</evidence>
<dbReference type="VEuPathDB" id="FungiDB:KRP22_8282"/>
<dbReference type="EnsemblProtists" id="Phyra86054">
    <property type="protein sequence ID" value="Phyra86054"/>
    <property type="gene ID" value="Phyra86054"/>
</dbReference>
<evidence type="ECO:0008006" key="8">
    <source>
        <dbReference type="Google" id="ProtNLM"/>
    </source>
</evidence>
<proteinExistence type="predicted"/>
<dbReference type="VEuPathDB" id="FungiDB:KRP22_8281"/>
<feature type="region of interest" description="Disordered" evidence="4">
    <location>
        <begin position="155"/>
        <end position="206"/>
    </location>
</feature>
<dbReference type="Gene3D" id="3.20.20.80">
    <property type="entry name" value="Glycosidases"/>
    <property type="match status" value="1"/>
</dbReference>
<evidence type="ECO:0000256" key="1">
    <source>
        <dbReference type="ARBA" id="ARBA00023001"/>
    </source>
</evidence>
<evidence type="ECO:0000313" key="6">
    <source>
        <dbReference type="EnsemblProtists" id="Phyra86054"/>
    </source>
</evidence>
<keyword evidence="1" id="KW-0136">Cellulose degradation</keyword>
<dbReference type="HOGENOM" id="CLU_992446_0_0_1"/>
<dbReference type="VEuPathDB" id="FungiDB:KRP23_13638"/>
<feature type="transmembrane region" description="Helical" evidence="5">
    <location>
        <begin position="242"/>
        <end position="263"/>
    </location>
</feature>
<dbReference type="PANTHER" id="PTHR35923">
    <property type="entry name" value="MAJOR EXTRACELLULAR ENDOGLUCANASE"/>
    <property type="match status" value="1"/>
</dbReference>
<dbReference type="EMBL" id="DS566428">
    <property type="status" value="NOT_ANNOTATED_CDS"/>
    <property type="molecule type" value="Genomic_DNA"/>
</dbReference>
<dbReference type="VEuPathDB" id="FungiDB:KRP23_13637"/>
<dbReference type="STRING" id="164328.H3H5W6"/>
<name>H3H5W6_PHYRM</name>
<dbReference type="PANTHER" id="PTHR35923:SF2">
    <property type="entry name" value="ENDOGLUCANASE"/>
    <property type="match status" value="1"/>
</dbReference>
<dbReference type="GO" id="GO:0030245">
    <property type="term" value="P:cellulose catabolic process"/>
    <property type="evidence" value="ECO:0007669"/>
    <property type="project" value="UniProtKB-KW"/>
</dbReference>
<dbReference type="eggNOG" id="ENOG502R118">
    <property type="taxonomic scope" value="Eukaryota"/>
</dbReference>
<organism evidence="6 7">
    <name type="scientific">Phytophthora ramorum</name>
    <name type="common">Sudden oak death agent</name>
    <dbReference type="NCBI Taxonomy" id="164328"/>
    <lineage>
        <taxon>Eukaryota</taxon>
        <taxon>Sar</taxon>
        <taxon>Stramenopiles</taxon>
        <taxon>Oomycota</taxon>
        <taxon>Peronosporomycetes</taxon>
        <taxon>Peronosporales</taxon>
        <taxon>Peronosporaceae</taxon>
        <taxon>Phytophthora</taxon>
    </lineage>
</organism>
<evidence type="ECO:0000256" key="4">
    <source>
        <dbReference type="SAM" id="MobiDB-lite"/>
    </source>
</evidence>
<reference evidence="7" key="1">
    <citation type="journal article" date="2006" name="Science">
        <title>Phytophthora genome sequences uncover evolutionary origins and mechanisms of pathogenesis.</title>
        <authorList>
            <person name="Tyler B.M."/>
            <person name="Tripathy S."/>
            <person name="Zhang X."/>
            <person name="Dehal P."/>
            <person name="Jiang R.H."/>
            <person name="Aerts A."/>
            <person name="Arredondo F.D."/>
            <person name="Baxter L."/>
            <person name="Bensasson D."/>
            <person name="Beynon J.L."/>
            <person name="Chapman J."/>
            <person name="Damasceno C.M."/>
            <person name="Dorrance A.E."/>
            <person name="Dou D."/>
            <person name="Dickerman A.W."/>
            <person name="Dubchak I.L."/>
            <person name="Garbelotto M."/>
            <person name="Gijzen M."/>
            <person name="Gordon S.G."/>
            <person name="Govers F."/>
            <person name="Grunwald N.J."/>
            <person name="Huang W."/>
            <person name="Ivors K.L."/>
            <person name="Jones R.W."/>
            <person name="Kamoun S."/>
            <person name="Krampis K."/>
            <person name="Lamour K.H."/>
            <person name="Lee M.K."/>
            <person name="McDonald W.H."/>
            <person name="Medina M."/>
            <person name="Meijer H.J."/>
            <person name="Nordberg E.K."/>
            <person name="Maclean D.J."/>
            <person name="Ospina-Giraldo M.D."/>
            <person name="Morris P.F."/>
            <person name="Phuntumart V."/>
            <person name="Putnam N.H."/>
            <person name="Rash S."/>
            <person name="Rose J.K."/>
            <person name="Sakihama Y."/>
            <person name="Salamov A.A."/>
            <person name="Savidor A."/>
            <person name="Scheuring C.F."/>
            <person name="Smith B.M."/>
            <person name="Sobral B.W."/>
            <person name="Terry A."/>
            <person name="Torto-Alalibo T.A."/>
            <person name="Win J."/>
            <person name="Xu Z."/>
            <person name="Zhang H."/>
            <person name="Grigoriev I.V."/>
            <person name="Rokhsar D.S."/>
            <person name="Boore J.L."/>
        </authorList>
    </citation>
    <scope>NUCLEOTIDE SEQUENCE [LARGE SCALE GENOMIC DNA]</scope>
    <source>
        <strain evidence="7">Pr102</strain>
    </source>
</reference>
<evidence type="ECO:0000256" key="2">
    <source>
        <dbReference type="ARBA" id="ARBA00023277"/>
    </source>
</evidence>
<keyword evidence="5" id="KW-0472">Membrane</keyword>
<keyword evidence="7" id="KW-1185">Reference proteome</keyword>
<evidence type="ECO:0000313" key="7">
    <source>
        <dbReference type="Proteomes" id="UP000005238"/>
    </source>
</evidence>